<keyword evidence="2" id="KW-1185">Reference proteome</keyword>
<accession>A0ABV0MGB5</accession>
<evidence type="ECO:0000313" key="1">
    <source>
        <dbReference type="EMBL" id="MEQ2158110.1"/>
    </source>
</evidence>
<evidence type="ECO:0000313" key="2">
    <source>
        <dbReference type="Proteomes" id="UP001476798"/>
    </source>
</evidence>
<dbReference type="Proteomes" id="UP001476798">
    <property type="component" value="Unassembled WGS sequence"/>
</dbReference>
<name>A0ABV0MGB5_9TELE</name>
<reference evidence="1 2" key="1">
    <citation type="submission" date="2021-06" db="EMBL/GenBank/DDBJ databases">
        <authorList>
            <person name="Palmer J.M."/>
        </authorList>
    </citation>
    <scope>NUCLEOTIDE SEQUENCE [LARGE SCALE GENOMIC DNA]</scope>
    <source>
        <strain evidence="1 2">GA_2019</strain>
        <tissue evidence="1">Muscle</tissue>
    </source>
</reference>
<comment type="caution">
    <text evidence="1">The sequence shown here is derived from an EMBL/GenBank/DDBJ whole genome shotgun (WGS) entry which is preliminary data.</text>
</comment>
<protein>
    <submittedName>
        <fullName evidence="1">Uncharacterized protein</fullName>
    </submittedName>
</protein>
<proteinExistence type="predicted"/>
<gene>
    <name evidence="1" type="ORF">GOODEAATRI_008830</name>
</gene>
<sequence>MTLQAVCIAHNSNALTLTSFPVHAEDKHPHGIRLPPPQHVLVLYQTLHLECKPRRSSSDHSTLFHMFTVSSKLVMESLMTFVLLHFHKGSSLQLLQSYHECLAYFSDYCSSFLF</sequence>
<organism evidence="1 2">
    <name type="scientific">Goodea atripinnis</name>
    <dbReference type="NCBI Taxonomy" id="208336"/>
    <lineage>
        <taxon>Eukaryota</taxon>
        <taxon>Metazoa</taxon>
        <taxon>Chordata</taxon>
        <taxon>Craniata</taxon>
        <taxon>Vertebrata</taxon>
        <taxon>Euteleostomi</taxon>
        <taxon>Actinopterygii</taxon>
        <taxon>Neopterygii</taxon>
        <taxon>Teleostei</taxon>
        <taxon>Neoteleostei</taxon>
        <taxon>Acanthomorphata</taxon>
        <taxon>Ovalentaria</taxon>
        <taxon>Atherinomorphae</taxon>
        <taxon>Cyprinodontiformes</taxon>
        <taxon>Goodeidae</taxon>
        <taxon>Goodea</taxon>
    </lineage>
</organism>
<dbReference type="EMBL" id="JAHRIO010000478">
    <property type="protein sequence ID" value="MEQ2158110.1"/>
    <property type="molecule type" value="Genomic_DNA"/>
</dbReference>